<proteinExistence type="predicted"/>
<feature type="compositionally biased region" description="Basic and acidic residues" evidence="1">
    <location>
        <begin position="344"/>
        <end position="357"/>
    </location>
</feature>
<dbReference type="CDD" id="cd05840">
    <property type="entry name" value="PWWP_ScIOC4-like"/>
    <property type="match status" value="1"/>
</dbReference>
<feature type="region of interest" description="Disordered" evidence="1">
    <location>
        <begin position="18"/>
        <end position="166"/>
    </location>
</feature>
<feature type="compositionally biased region" description="Basic and acidic residues" evidence="1">
    <location>
        <begin position="432"/>
        <end position="441"/>
    </location>
</feature>
<name>W7I7F5_9PEZI</name>
<dbReference type="Pfam" id="PF00855">
    <property type="entry name" value="PWWP"/>
    <property type="match status" value="1"/>
</dbReference>
<evidence type="ECO:0000259" key="2">
    <source>
        <dbReference type="PROSITE" id="PS50812"/>
    </source>
</evidence>
<feature type="compositionally biased region" description="Basic and acidic residues" evidence="1">
    <location>
        <begin position="569"/>
        <end position="600"/>
    </location>
</feature>
<dbReference type="InterPro" id="IPR000313">
    <property type="entry name" value="PWWP_dom"/>
</dbReference>
<feature type="compositionally biased region" description="Polar residues" evidence="1">
    <location>
        <begin position="447"/>
        <end position="457"/>
    </location>
</feature>
<dbReference type="Gene3D" id="2.30.30.140">
    <property type="match status" value="1"/>
</dbReference>
<keyword evidence="4" id="KW-1185">Reference proteome</keyword>
<feature type="compositionally biased region" description="Low complexity" evidence="1">
    <location>
        <begin position="123"/>
        <end position="137"/>
    </location>
</feature>
<accession>W7I7F5</accession>
<dbReference type="EMBL" id="KI966406">
    <property type="protein sequence ID" value="EWC48037.1"/>
    <property type="molecule type" value="Genomic_DNA"/>
</dbReference>
<dbReference type="SMART" id="SM00293">
    <property type="entry name" value="PWWP"/>
    <property type="match status" value="1"/>
</dbReference>
<dbReference type="InterPro" id="IPR035503">
    <property type="entry name" value="IOC4-like_PWWP"/>
</dbReference>
<gene>
    <name evidence="3" type="ORF">DRE_02616</name>
</gene>
<feature type="domain" description="PWWP" evidence="2">
    <location>
        <begin position="175"/>
        <end position="266"/>
    </location>
</feature>
<feature type="region of interest" description="Disordered" evidence="1">
    <location>
        <begin position="555"/>
        <end position="644"/>
    </location>
</feature>
<evidence type="ECO:0000313" key="3">
    <source>
        <dbReference type="EMBL" id="EWC48037.1"/>
    </source>
</evidence>
<dbReference type="SUPFAM" id="SSF63748">
    <property type="entry name" value="Tudor/PWWP/MBT"/>
    <property type="match status" value="1"/>
</dbReference>
<evidence type="ECO:0000313" key="4">
    <source>
        <dbReference type="Proteomes" id="UP000024837"/>
    </source>
</evidence>
<feature type="region of interest" description="Disordered" evidence="1">
    <location>
        <begin position="304"/>
        <end position="466"/>
    </location>
</feature>
<evidence type="ECO:0000256" key="1">
    <source>
        <dbReference type="SAM" id="MobiDB-lite"/>
    </source>
</evidence>
<feature type="compositionally biased region" description="Basic and acidic residues" evidence="1">
    <location>
        <begin position="631"/>
        <end position="644"/>
    </location>
</feature>
<protein>
    <recommendedName>
        <fullName evidence="2">PWWP domain-containing protein</fullName>
    </recommendedName>
</protein>
<reference evidence="3 4" key="1">
    <citation type="submission" date="2013-05" db="EMBL/GenBank/DDBJ databases">
        <title>Drechslerella stenobrocha genome reveals carnivorous origination and mechanical trapping mechanism of predatory fungi.</title>
        <authorList>
            <person name="Liu X."/>
            <person name="Zhang W."/>
            <person name="Liu K."/>
        </authorList>
    </citation>
    <scope>NUCLEOTIDE SEQUENCE [LARGE SCALE GENOMIC DNA]</scope>
    <source>
        <strain evidence="3 4">248</strain>
    </source>
</reference>
<feature type="compositionally biased region" description="Acidic residues" evidence="1">
    <location>
        <begin position="605"/>
        <end position="615"/>
    </location>
</feature>
<feature type="compositionally biased region" description="Acidic residues" evidence="1">
    <location>
        <begin position="305"/>
        <end position="331"/>
    </location>
</feature>
<sequence>MATIEKAKSPGPLVAAESLSEVKKKTSEVLSTDAPVEKTEVDAPATGTKSGEPSKTTEHASDASAAKPSDDADEPAIKENSSHKPAPHPSGDDGTAQTTELAGSSKNGNASAASPTTEANRPSRAAAQKAQEASKARTPARRKSTTNLPGATPTGPANKRKSLGGKASAEISFKPGMIVLARLKGYSPWPAIIVEEDMLPPAVLKARPKDSTSKRKGKFSMVGIPDDEIPVAARGSSAGHWPLMFLDNFDSFSWTMFTEITLLDEAAIDAFSPRGKAKDIVKAYENAKKGLTLEEIREMKADALADPEEDEEAEDADAMDVDEPEEEEEEVEAKTPSKGKKKSTAKESASKKRKAEEEATTSKTPKKVNTGKGVKTPASAKTKTPVNGSSKKKSAATEPTPKSASKKRSAAAASEEDEEEEVSEKASKKKAKTAEKKQEKDDSQDDTASFSTKTKNLTAEKDQKEKEVMYLRHKIQKALLTTDKVPTESEVVNIDHYFQKLESYPRLEVAIIKKTKINKVLKALLRLASIPFDDKYKFKDRTLKLLDEWNQLLANDPEGSGAEPNGVKKSGDDKDNLTKSKSPEEEDIKQKPEDPKEKVEISGADAEETAEIEEDKAEKPTTSEEAATAVVEDKEAGKEVATEA</sequence>
<feature type="compositionally biased region" description="Polar residues" evidence="1">
    <location>
        <begin position="379"/>
        <end position="389"/>
    </location>
</feature>
<dbReference type="OrthoDB" id="62853at2759"/>
<dbReference type="Proteomes" id="UP000024837">
    <property type="component" value="Unassembled WGS sequence"/>
</dbReference>
<dbReference type="PROSITE" id="PS50812">
    <property type="entry name" value="PWWP"/>
    <property type="match status" value="1"/>
</dbReference>
<organism evidence="3 4">
    <name type="scientific">Drechslerella stenobrocha 248</name>
    <dbReference type="NCBI Taxonomy" id="1043628"/>
    <lineage>
        <taxon>Eukaryota</taxon>
        <taxon>Fungi</taxon>
        <taxon>Dikarya</taxon>
        <taxon>Ascomycota</taxon>
        <taxon>Pezizomycotina</taxon>
        <taxon>Orbiliomycetes</taxon>
        <taxon>Orbiliales</taxon>
        <taxon>Orbiliaceae</taxon>
        <taxon>Drechslerella</taxon>
    </lineage>
</organism>
<dbReference type="HOGENOM" id="CLU_420887_0_0_1"/>
<feature type="compositionally biased region" description="Low complexity" evidence="1">
    <location>
        <begin position="102"/>
        <end position="114"/>
    </location>
</feature>
<dbReference type="AlphaFoldDB" id="W7I7F5"/>